<keyword evidence="1" id="KW-0472">Membrane</keyword>
<organism evidence="2 3">
    <name type="scientific">Candidatus Tenderia electrophaga</name>
    <dbReference type="NCBI Taxonomy" id="1748243"/>
    <lineage>
        <taxon>Bacteria</taxon>
        <taxon>Pseudomonadati</taxon>
        <taxon>Pseudomonadota</taxon>
        <taxon>Gammaproteobacteria</taxon>
        <taxon>Candidatus Tenderiales</taxon>
        <taxon>Candidatus Tenderiaceae</taxon>
        <taxon>Candidatus Tenderia</taxon>
    </lineage>
</organism>
<name>A0A0S2T9H7_9GAMM</name>
<proteinExistence type="predicted"/>
<accession>A0A0S2T9H7</accession>
<evidence type="ECO:0000256" key="1">
    <source>
        <dbReference type="SAM" id="Phobius"/>
    </source>
</evidence>
<dbReference type="InterPro" id="IPR045584">
    <property type="entry name" value="Pilin-like"/>
</dbReference>
<dbReference type="PANTHER" id="PTHR30093:SF47">
    <property type="entry name" value="TYPE IV PILUS NON-CORE MINOR PILIN PILE"/>
    <property type="match status" value="1"/>
</dbReference>
<evidence type="ECO:0000313" key="3">
    <source>
        <dbReference type="Proteomes" id="UP000055136"/>
    </source>
</evidence>
<dbReference type="Pfam" id="PF16732">
    <property type="entry name" value="ComP_DUS"/>
    <property type="match status" value="1"/>
</dbReference>
<dbReference type="EMBL" id="CP013099">
    <property type="protein sequence ID" value="ALP51802.1"/>
    <property type="molecule type" value="Genomic_DNA"/>
</dbReference>
<sequence length="138" mass="15007">MRHRQATGFTLIELMIVVAIIGILAAIAYPAYQDQVRKGKRAEGQAALLDMMAKQERFYTDNNSYTTALTDLGFEADANVDSPEDHYKLSAAECNGSISSCVIITADPQFDDALCENLTYNSLATKGITGSGTVDNCW</sequence>
<dbReference type="STRING" id="1748243.Tel_00855"/>
<dbReference type="NCBIfam" id="TIGR02532">
    <property type="entry name" value="IV_pilin_GFxxxE"/>
    <property type="match status" value="1"/>
</dbReference>
<keyword evidence="1" id="KW-0812">Transmembrane</keyword>
<dbReference type="InterPro" id="IPR012902">
    <property type="entry name" value="N_methyl_site"/>
</dbReference>
<dbReference type="SUPFAM" id="SSF54523">
    <property type="entry name" value="Pili subunits"/>
    <property type="match status" value="1"/>
</dbReference>
<dbReference type="KEGG" id="tee:Tel_00855"/>
<keyword evidence="1" id="KW-1133">Transmembrane helix</keyword>
<dbReference type="PROSITE" id="PS00409">
    <property type="entry name" value="PROKAR_NTER_METHYL"/>
    <property type="match status" value="1"/>
</dbReference>
<dbReference type="PANTHER" id="PTHR30093">
    <property type="entry name" value="GENERAL SECRETION PATHWAY PROTEIN G"/>
    <property type="match status" value="1"/>
</dbReference>
<evidence type="ECO:0000313" key="2">
    <source>
        <dbReference type="EMBL" id="ALP51802.1"/>
    </source>
</evidence>
<dbReference type="InterPro" id="IPR031982">
    <property type="entry name" value="PilE-like"/>
</dbReference>
<gene>
    <name evidence="2" type="ORF">Tel_00855</name>
</gene>
<dbReference type="GO" id="GO:0043683">
    <property type="term" value="P:type IV pilus assembly"/>
    <property type="evidence" value="ECO:0007669"/>
    <property type="project" value="InterPro"/>
</dbReference>
<keyword evidence="3" id="KW-1185">Reference proteome</keyword>
<reference evidence="2" key="1">
    <citation type="submission" date="2015-10" db="EMBL/GenBank/DDBJ databases">
        <title>Description of Candidatus Tenderia electrophaga gen. nov, sp. nov., an Uncultivated Electroautotroph from a Biocathode Enrichment.</title>
        <authorList>
            <person name="Eddie B.J."/>
            <person name="Malanoski A.P."/>
            <person name="Wang Z."/>
            <person name="Hall R.J."/>
            <person name="Oh S.D."/>
            <person name="Heiner C."/>
            <person name="Lin B."/>
            <person name="Strycharz-Glaven S.M."/>
        </authorList>
    </citation>
    <scope>NUCLEOTIDE SEQUENCE [LARGE SCALE GENOMIC DNA]</scope>
    <source>
        <strain evidence="2">NRL1</strain>
    </source>
</reference>
<dbReference type="Proteomes" id="UP000055136">
    <property type="component" value="Chromosome"/>
</dbReference>
<evidence type="ECO:0008006" key="4">
    <source>
        <dbReference type="Google" id="ProtNLM"/>
    </source>
</evidence>
<protein>
    <recommendedName>
        <fullName evidence="4">Pilus assembly protein PilE</fullName>
    </recommendedName>
</protein>
<dbReference type="AlphaFoldDB" id="A0A0S2T9H7"/>
<dbReference type="Pfam" id="PF07963">
    <property type="entry name" value="N_methyl"/>
    <property type="match status" value="1"/>
</dbReference>
<feature type="transmembrane region" description="Helical" evidence="1">
    <location>
        <begin position="12"/>
        <end position="32"/>
    </location>
</feature>
<dbReference type="Gene3D" id="3.30.700.10">
    <property type="entry name" value="Glycoprotein, Type 4 Pilin"/>
    <property type="match status" value="1"/>
</dbReference>